<comment type="catalytic activity">
    <reaction evidence="7">
        <text>aldehydo-D-galacturonate = keto-D-tagaturonate</text>
        <dbReference type="Rhea" id="RHEA:27702"/>
        <dbReference type="ChEBI" id="CHEBI:12952"/>
        <dbReference type="ChEBI" id="CHEBI:17886"/>
    </reaction>
</comment>
<dbReference type="InterPro" id="IPR032466">
    <property type="entry name" value="Metal_Hydrolase"/>
</dbReference>
<keyword evidence="6 7" id="KW-0413">Isomerase</keyword>
<dbReference type="GO" id="GO:0019698">
    <property type="term" value="P:D-galacturonate catabolic process"/>
    <property type="evidence" value="ECO:0007669"/>
    <property type="project" value="TreeGrafter"/>
</dbReference>
<dbReference type="STRING" id="187101.VC03_04745"/>
<dbReference type="PATRIC" id="fig|1069640.6.peg.939"/>
<name>A0A0E3ZBX4_9FUSO</name>
<evidence type="ECO:0000256" key="2">
    <source>
        <dbReference type="ARBA" id="ARBA00004892"/>
    </source>
</evidence>
<keyword evidence="9" id="KW-1185">Reference proteome</keyword>
<evidence type="ECO:0000256" key="1">
    <source>
        <dbReference type="ARBA" id="ARBA00001165"/>
    </source>
</evidence>
<sequence>MKLDMEKFMLNSKLANKLYTEYAKDVPIYDYHCHLDPKEIYEDKEFSNISEIWLNGDHYKWRAMRANGIREEYITGDKTDYEKFYAWASTLDKCILNPLYHWNALELKRYFNIDEILTSKNANVIWDAVNNIKYSPRKLIEISNVNTLCTTDSPISDLKYHKLIRESNFKTNVLPGFRPDEALSIGKPKFYNFINQIPSVVGYEIKEYEDLVRALSERIKYFDENGTCVCDHGLTYMPFEKASLEEVKEIFKKALNKEGLSEKEVNKYLTRLLVDLSKEYKKYDWTMQIHFGAIRDNNKKYFEKLGYDSGFDSITDDTNLAYKLNGLLNEMVENDSLPKMIIYNLNPMYNDLIASTIANFQPNNGNMQFGAAWWFNDTKEGMLKQMKCLANNGLFSKFVGMLTDSRSFLSYTRHDYFRRILCDFIADLVERNEIPKDMDMLKELIQNICYYNAKRYFEKRGR</sequence>
<dbReference type="Pfam" id="PF02614">
    <property type="entry name" value="UxaC"/>
    <property type="match status" value="1"/>
</dbReference>
<dbReference type="HOGENOM" id="CLU_044465_1_0_0"/>
<evidence type="ECO:0000313" key="8">
    <source>
        <dbReference type="EMBL" id="AKC95797.1"/>
    </source>
</evidence>
<dbReference type="EC" id="5.3.1.12" evidence="4 7"/>
<dbReference type="EMBL" id="CP011280">
    <property type="protein sequence ID" value="AKC95797.1"/>
    <property type="molecule type" value="Genomic_DNA"/>
</dbReference>
<gene>
    <name evidence="7" type="primary">uxaC</name>
    <name evidence="8" type="ORF">VC03_04745</name>
</gene>
<dbReference type="KEGG" id="sns:VC03_04745"/>
<dbReference type="GO" id="GO:0042840">
    <property type="term" value="P:D-glucuronate catabolic process"/>
    <property type="evidence" value="ECO:0007669"/>
    <property type="project" value="TreeGrafter"/>
</dbReference>
<dbReference type="SUPFAM" id="SSF51556">
    <property type="entry name" value="Metallo-dependent hydrolases"/>
    <property type="match status" value="1"/>
</dbReference>
<accession>A0A0E3ZBX4</accession>
<dbReference type="PANTHER" id="PTHR30068">
    <property type="entry name" value="URONATE ISOMERASE"/>
    <property type="match status" value="1"/>
</dbReference>
<dbReference type="AlphaFoldDB" id="A0A0E3ZBX4"/>
<reference evidence="8 9" key="1">
    <citation type="journal article" date="2012" name="BMC Genomics">
        <title>Genomic sequence analysis and characterization of Sneathia amnii sp. nov.</title>
        <authorList>
            <consortium name="Vaginal Microbiome Consortium (additional members)"/>
            <person name="Harwich M.D.Jr."/>
            <person name="Serrano M.G."/>
            <person name="Fettweis J.M."/>
            <person name="Alves J.M."/>
            <person name="Reimers M.A."/>
            <person name="Buck G.A."/>
            <person name="Jefferson K.K."/>
        </authorList>
    </citation>
    <scope>NUCLEOTIDE SEQUENCE [LARGE SCALE GENOMIC DNA]</scope>
    <source>
        <strain evidence="8 9">SN35</strain>
    </source>
</reference>
<organism evidence="8 9">
    <name type="scientific">Sneathia vaginalis</name>
    <dbReference type="NCBI Taxonomy" id="187101"/>
    <lineage>
        <taxon>Bacteria</taxon>
        <taxon>Fusobacteriati</taxon>
        <taxon>Fusobacteriota</taxon>
        <taxon>Fusobacteriia</taxon>
        <taxon>Fusobacteriales</taxon>
        <taxon>Leptotrichiaceae</taxon>
        <taxon>Sneathia</taxon>
    </lineage>
</organism>
<dbReference type="Proteomes" id="UP000033103">
    <property type="component" value="Chromosome"/>
</dbReference>
<dbReference type="PANTHER" id="PTHR30068:SF4">
    <property type="entry name" value="URONATE ISOMERASE"/>
    <property type="match status" value="1"/>
</dbReference>
<dbReference type="OrthoDB" id="9766564at2"/>
<dbReference type="InterPro" id="IPR003766">
    <property type="entry name" value="Uronate_isomerase"/>
</dbReference>
<dbReference type="Gene3D" id="1.10.2020.10">
    <property type="entry name" value="uronate isomerase, domain 2, chain A"/>
    <property type="match status" value="1"/>
</dbReference>
<dbReference type="Gene3D" id="3.20.20.140">
    <property type="entry name" value="Metal-dependent hydrolases"/>
    <property type="match status" value="1"/>
</dbReference>
<dbReference type="GO" id="GO:0008880">
    <property type="term" value="F:glucuronate isomerase activity"/>
    <property type="evidence" value="ECO:0007669"/>
    <property type="project" value="UniProtKB-UniRule"/>
</dbReference>
<evidence type="ECO:0000313" key="9">
    <source>
        <dbReference type="Proteomes" id="UP000033103"/>
    </source>
</evidence>
<comment type="pathway">
    <text evidence="2 7">Carbohydrate metabolism; pentose and glucuronate interconversion.</text>
</comment>
<proteinExistence type="inferred from homology"/>
<evidence type="ECO:0000256" key="6">
    <source>
        <dbReference type="ARBA" id="ARBA00023235"/>
    </source>
</evidence>
<evidence type="ECO:0000256" key="5">
    <source>
        <dbReference type="ARBA" id="ARBA00020555"/>
    </source>
</evidence>
<dbReference type="UniPathway" id="UPA00246"/>
<dbReference type="HAMAP" id="MF_00675">
    <property type="entry name" value="UxaC"/>
    <property type="match status" value="1"/>
</dbReference>
<evidence type="ECO:0000256" key="4">
    <source>
        <dbReference type="ARBA" id="ARBA00012546"/>
    </source>
</evidence>
<comment type="similarity">
    <text evidence="3 7">Belongs to the metallo-dependent hydrolases superfamily. Uronate isomerase family.</text>
</comment>
<dbReference type="RefSeq" id="WP_046328901.1">
    <property type="nucleotide sequence ID" value="NZ_CP011280.1"/>
</dbReference>
<comment type="catalytic activity">
    <reaction evidence="1 7">
        <text>D-glucuronate = D-fructuronate</text>
        <dbReference type="Rhea" id="RHEA:13049"/>
        <dbReference type="ChEBI" id="CHEBI:58720"/>
        <dbReference type="ChEBI" id="CHEBI:59863"/>
        <dbReference type="EC" id="5.3.1.12"/>
    </reaction>
</comment>
<protein>
    <recommendedName>
        <fullName evidence="5 7">Uronate isomerase</fullName>
        <ecNumber evidence="4 7">5.3.1.12</ecNumber>
    </recommendedName>
    <alternativeName>
        <fullName evidence="7">Glucuronate isomerase</fullName>
    </alternativeName>
    <alternativeName>
        <fullName evidence="7">Uronic isomerase</fullName>
    </alternativeName>
</protein>
<dbReference type="NCBIfam" id="NF002794">
    <property type="entry name" value="PRK02925.1"/>
    <property type="match status" value="1"/>
</dbReference>
<evidence type="ECO:0000256" key="3">
    <source>
        <dbReference type="ARBA" id="ARBA00008397"/>
    </source>
</evidence>
<evidence type="ECO:0000256" key="7">
    <source>
        <dbReference type="HAMAP-Rule" id="MF_00675"/>
    </source>
</evidence>